<dbReference type="Proteomes" id="UP001359781">
    <property type="component" value="Unassembled WGS sequence"/>
</dbReference>
<name>A0ABU8NX01_9CORY</name>
<comment type="caution">
    <text evidence="10">The sequence shown here is derived from an EMBL/GenBank/DDBJ whole genome shotgun (WGS) entry which is preliminary data.</text>
</comment>
<evidence type="ECO:0000256" key="6">
    <source>
        <dbReference type="ARBA" id="ARBA00022777"/>
    </source>
</evidence>
<dbReference type="PANTHER" id="PTHR43071">
    <property type="entry name" value="2-AMINO-4-HYDROXY-6-HYDROXYMETHYLDIHYDROPTERIDINE PYROPHOSPHOKINASE"/>
    <property type="match status" value="1"/>
</dbReference>
<dbReference type="GO" id="GO:0003848">
    <property type="term" value="F:2-amino-4-hydroxy-6-hydroxymethyldihydropteridine diphosphokinase activity"/>
    <property type="evidence" value="ECO:0007669"/>
    <property type="project" value="UniProtKB-EC"/>
</dbReference>
<keyword evidence="8" id="KW-0289">Folate biosynthesis</keyword>
<keyword evidence="5" id="KW-0547">Nucleotide-binding</keyword>
<evidence type="ECO:0000313" key="11">
    <source>
        <dbReference type="Proteomes" id="UP001359781"/>
    </source>
</evidence>
<dbReference type="SUPFAM" id="SSF55083">
    <property type="entry name" value="6-hydroxymethyl-7,8-dihydropterin pyrophosphokinase, HPPK"/>
    <property type="match status" value="1"/>
</dbReference>
<dbReference type="Pfam" id="PF01288">
    <property type="entry name" value="HPPK"/>
    <property type="match status" value="1"/>
</dbReference>
<evidence type="ECO:0000256" key="3">
    <source>
        <dbReference type="ARBA" id="ARBA00013253"/>
    </source>
</evidence>
<dbReference type="PROSITE" id="PS00794">
    <property type="entry name" value="HPPK"/>
    <property type="match status" value="1"/>
</dbReference>
<dbReference type="CDD" id="cd00483">
    <property type="entry name" value="HPPK"/>
    <property type="match status" value="1"/>
</dbReference>
<keyword evidence="11" id="KW-1185">Reference proteome</keyword>
<gene>
    <name evidence="10" type="primary">folK</name>
    <name evidence="10" type="ORF">V5S96_00750</name>
</gene>
<proteinExistence type="predicted"/>
<evidence type="ECO:0000256" key="7">
    <source>
        <dbReference type="ARBA" id="ARBA00022840"/>
    </source>
</evidence>
<evidence type="ECO:0000256" key="8">
    <source>
        <dbReference type="ARBA" id="ARBA00022909"/>
    </source>
</evidence>
<keyword evidence="7" id="KW-0067">ATP-binding</keyword>
<evidence type="ECO:0000256" key="2">
    <source>
        <dbReference type="ARBA" id="ARBA00005051"/>
    </source>
</evidence>
<accession>A0ABU8NX01</accession>
<dbReference type="Gene3D" id="3.30.70.560">
    <property type="entry name" value="7,8-Dihydro-6-hydroxymethylpterin-pyrophosphokinase HPPK"/>
    <property type="match status" value="1"/>
</dbReference>
<dbReference type="EMBL" id="JBAHVJ010000001">
    <property type="protein sequence ID" value="MEJ4098900.1"/>
    <property type="molecule type" value="Genomic_DNA"/>
</dbReference>
<evidence type="ECO:0000256" key="5">
    <source>
        <dbReference type="ARBA" id="ARBA00022741"/>
    </source>
</evidence>
<evidence type="ECO:0000256" key="4">
    <source>
        <dbReference type="ARBA" id="ARBA00022679"/>
    </source>
</evidence>
<evidence type="ECO:0000256" key="1">
    <source>
        <dbReference type="ARBA" id="ARBA00000198"/>
    </source>
</evidence>
<organism evidence="10 11">
    <name type="scientific">Corynebacterium mastitidis</name>
    <dbReference type="NCBI Taxonomy" id="161890"/>
    <lineage>
        <taxon>Bacteria</taxon>
        <taxon>Bacillati</taxon>
        <taxon>Actinomycetota</taxon>
        <taxon>Actinomycetes</taxon>
        <taxon>Mycobacteriales</taxon>
        <taxon>Corynebacteriaceae</taxon>
        <taxon>Corynebacterium</taxon>
    </lineage>
</organism>
<dbReference type="InterPro" id="IPR000550">
    <property type="entry name" value="Hppk"/>
</dbReference>
<dbReference type="InterPro" id="IPR035907">
    <property type="entry name" value="Hppk_sf"/>
</dbReference>
<reference evidence="10 11" key="1">
    <citation type="submission" date="2024-02" db="EMBL/GenBank/DDBJ databases">
        <title>Whole genome sequencing and characterization of Corynebacterium isolated from the ocular surface of dry eye disease sufferers.</title>
        <authorList>
            <person name="Naqvi M."/>
        </authorList>
    </citation>
    <scope>NUCLEOTIDE SEQUENCE [LARGE SCALE GENOMIC DNA]</scope>
    <source>
        <strain evidence="10 11">PCRF</strain>
    </source>
</reference>
<keyword evidence="6" id="KW-0418">Kinase</keyword>
<comment type="pathway">
    <text evidence="2">Cofactor biosynthesis; tetrahydrofolate biosynthesis; 2-amino-4-hydroxy-6-hydroxymethyl-7,8-dihydropteridine diphosphate from 7,8-dihydroneopterin triphosphate: step 4/4.</text>
</comment>
<feature type="domain" description="7,8-dihydro-6-hydroxymethylpterin-pyrophosphokinase" evidence="9">
    <location>
        <begin position="90"/>
        <end position="101"/>
    </location>
</feature>
<comment type="catalytic activity">
    <reaction evidence="1">
        <text>6-hydroxymethyl-7,8-dihydropterin + ATP = (7,8-dihydropterin-6-yl)methyl diphosphate + AMP + H(+)</text>
        <dbReference type="Rhea" id="RHEA:11412"/>
        <dbReference type="ChEBI" id="CHEBI:15378"/>
        <dbReference type="ChEBI" id="CHEBI:30616"/>
        <dbReference type="ChEBI" id="CHEBI:44841"/>
        <dbReference type="ChEBI" id="CHEBI:72950"/>
        <dbReference type="ChEBI" id="CHEBI:456215"/>
        <dbReference type="EC" id="2.7.6.3"/>
    </reaction>
</comment>
<evidence type="ECO:0000259" key="9">
    <source>
        <dbReference type="PROSITE" id="PS00794"/>
    </source>
</evidence>
<evidence type="ECO:0000313" key="10">
    <source>
        <dbReference type="EMBL" id="MEJ4098900.1"/>
    </source>
</evidence>
<protein>
    <recommendedName>
        <fullName evidence="3">2-amino-4-hydroxy-6-hydroxymethyldihydropteridine diphosphokinase</fullName>
        <ecNumber evidence="3">2.7.6.3</ecNumber>
    </recommendedName>
</protein>
<dbReference type="EC" id="2.7.6.3" evidence="3"/>
<sequence>MASAGARTRAVLSLGSNMDDRWALLRMAAREFSGDIAAASRVYSTPPWGVTDQEEFLNAVLVVEVQEEPLALLRRCQDLERAAHRVRRRRWGPRTLDVDVVQAHRGGAEVLSEDPVLTLPHPWAHRRAFVLVPWAEAEPGALLRERAVERWIEELPRNEVAQVVPVGALAESEER</sequence>
<keyword evidence="4 10" id="KW-0808">Transferase</keyword>
<dbReference type="PANTHER" id="PTHR43071:SF1">
    <property type="entry name" value="2-AMINO-4-HYDROXY-6-HYDROXYMETHYLDIHYDROPTERIDINE PYROPHOSPHOKINASE"/>
    <property type="match status" value="1"/>
</dbReference>
<dbReference type="NCBIfam" id="TIGR01498">
    <property type="entry name" value="folK"/>
    <property type="match status" value="1"/>
</dbReference>